<keyword evidence="1" id="KW-0732">Signal</keyword>
<feature type="domain" description="Metallo-beta-lactamase" evidence="2">
    <location>
        <begin position="321"/>
        <end position="527"/>
    </location>
</feature>
<proteinExistence type="predicted"/>
<gene>
    <name evidence="3" type="ORF">GCM10023350_08220</name>
</gene>
<accession>A0ABP8YFP2</accession>
<protein>
    <recommendedName>
        <fullName evidence="2">Metallo-beta-lactamase domain-containing protein</fullName>
    </recommendedName>
</protein>
<dbReference type="Pfam" id="PF00753">
    <property type="entry name" value="Lactamase_B"/>
    <property type="match status" value="1"/>
</dbReference>
<dbReference type="InterPro" id="IPR001279">
    <property type="entry name" value="Metallo-B-lactamas"/>
</dbReference>
<dbReference type="Proteomes" id="UP001499882">
    <property type="component" value="Unassembled WGS sequence"/>
</dbReference>
<organism evidence="3 4">
    <name type="scientific">Nocardioides endophyticus</name>
    <dbReference type="NCBI Taxonomy" id="1353775"/>
    <lineage>
        <taxon>Bacteria</taxon>
        <taxon>Bacillati</taxon>
        <taxon>Actinomycetota</taxon>
        <taxon>Actinomycetes</taxon>
        <taxon>Propionibacteriales</taxon>
        <taxon>Nocardioidaceae</taxon>
        <taxon>Nocardioides</taxon>
    </lineage>
</organism>
<reference evidence="4" key="1">
    <citation type="journal article" date="2019" name="Int. J. Syst. Evol. Microbiol.">
        <title>The Global Catalogue of Microorganisms (GCM) 10K type strain sequencing project: providing services to taxonomists for standard genome sequencing and annotation.</title>
        <authorList>
            <consortium name="The Broad Institute Genomics Platform"/>
            <consortium name="The Broad Institute Genome Sequencing Center for Infectious Disease"/>
            <person name="Wu L."/>
            <person name="Ma J."/>
        </authorList>
    </citation>
    <scope>NUCLEOTIDE SEQUENCE [LARGE SCALE GENOMIC DNA]</scope>
    <source>
        <strain evidence="4">JCM 18532</strain>
    </source>
</reference>
<evidence type="ECO:0000313" key="4">
    <source>
        <dbReference type="Proteomes" id="UP001499882"/>
    </source>
</evidence>
<sequence>MDKHVMGGVGLLLLATGALTAAPAVGTPDRHGGDGGVASVEVGLVVGPAAVVSARGANRVELPVLTDGRRTTVVTEPLDAASAQAVAGSVASGALVDFTVRRGQVQVPGDVAETFHVSLVKGARPVFDTQKYGAELAARAGRPGAMVAAGWVYGKDRRSITIGDGRKLTEDIAGRALPRPSKRYEETYRVSNDAEVYAVNTADWSTSRRSSLAAVPVTRDYAYSTTQRQAAFVVFDRSYRSARSAKVEKVYYFTPQDVSDGKPVWDVPTQSDLLTDKGVDPVSGRPYVEISATGVSNAPYTRSTEPFEIVPDTFYYVGDNEVSLYLFDTDMGTRSTRDDKLVLVDTGWPNSGYQYWKNIEAMGHDPRDVDLVIMPHGHGDHYGTTVELVTMIENAGGRVQLLSPKEDVDGLGQDAVGNIWNLPPALPASETEIRERTGFTKYDKWMDFGNVRLLPLWSPGHTPGSTSFVFDIENPETGERLDFGYMGGYGWSPKMVSPTNGWQRLGFAYNLAWLQQRVDADYAAPQHANQFPLIEIYQALKAYNNEPANRRRQLTMLDAMTRGEFVNQLEKRYAVATNAVSDTQPGYQSIESFGPFKPGRESGVQDARVTLADDGMVLHGYDKAMNVNPRIPLLADGVTINLDSHVHDPNGWYVQFELDVLDSYGGFLPGVGPVESIRPETTEVLRTQRFDTRAEAEAVLATVRAGGTYRVDLTKASAIVIPSDGSPVFDTE</sequence>
<dbReference type="RefSeq" id="WP_345525316.1">
    <property type="nucleotide sequence ID" value="NZ_BAABKN010000005.1"/>
</dbReference>
<name>A0ABP8YFP2_9ACTN</name>
<comment type="caution">
    <text evidence="3">The sequence shown here is derived from an EMBL/GenBank/DDBJ whole genome shotgun (WGS) entry which is preliminary data.</text>
</comment>
<evidence type="ECO:0000259" key="2">
    <source>
        <dbReference type="SMART" id="SM00849"/>
    </source>
</evidence>
<dbReference type="SMART" id="SM00849">
    <property type="entry name" value="Lactamase_B"/>
    <property type="match status" value="1"/>
</dbReference>
<feature type="signal peptide" evidence="1">
    <location>
        <begin position="1"/>
        <end position="21"/>
    </location>
</feature>
<keyword evidence="4" id="KW-1185">Reference proteome</keyword>
<evidence type="ECO:0000313" key="3">
    <source>
        <dbReference type="EMBL" id="GAA4727569.1"/>
    </source>
</evidence>
<dbReference type="InterPro" id="IPR036866">
    <property type="entry name" value="RibonucZ/Hydroxyglut_hydro"/>
</dbReference>
<evidence type="ECO:0000256" key="1">
    <source>
        <dbReference type="SAM" id="SignalP"/>
    </source>
</evidence>
<feature type="chain" id="PRO_5047005653" description="Metallo-beta-lactamase domain-containing protein" evidence="1">
    <location>
        <begin position="22"/>
        <end position="732"/>
    </location>
</feature>
<dbReference type="EMBL" id="BAABKN010000005">
    <property type="protein sequence ID" value="GAA4727569.1"/>
    <property type="molecule type" value="Genomic_DNA"/>
</dbReference>
<dbReference type="SUPFAM" id="SSF56281">
    <property type="entry name" value="Metallo-hydrolase/oxidoreductase"/>
    <property type="match status" value="1"/>
</dbReference>
<dbReference type="Gene3D" id="3.60.15.10">
    <property type="entry name" value="Ribonuclease Z/Hydroxyacylglutathione hydrolase-like"/>
    <property type="match status" value="1"/>
</dbReference>